<reference evidence="2" key="1">
    <citation type="submission" date="2023-07" db="EMBL/GenBank/DDBJ databases">
        <title>Cedecea davisae an AmpC producer and its therapeutic implications.</title>
        <authorList>
            <person name="Notter J."/>
        </authorList>
    </citation>
    <scope>NUCLEOTIDE SEQUENCE [LARGE SCALE GENOMIC DNA]</scope>
    <source>
        <strain evidence="2">1</strain>
    </source>
</reference>
<dbReference type="Proteomes" id="UP000686327">
    <property type="component" value="Unassembled WGS sequence"/>
</dbReference>
<keyword evidence="2" id="KW-1185">Reference proteome</keyword>
<sequence length="289" mass="32002">MKGICIKCGEEKTLIQSHVISKFMGRRVYQGPAKSGGFTLVGGTTPPGAGSPSGVKKIAWKYQQDLPKPYLMCADCDGSLSEGEKRLAALIDASNVLRNPEQIYSSPCLVPTTLSGLEGFCEYQLPEDKQQLLRRNGIITCWRALHATARSSLNSLLTDYLQSSRGRQMNRDVNDYISLESRPEPGYLSLLLPPLEFTLELAGPQAVAPHGWDVIIYEGDNGFDTCVVALWFAHWMLLWVPDLMINDPFAADNVAKRYSARVASEWPLNILKPRVDEAAACLEKRLNAK</sequence>
<comment type="caution">
    <text evidence="1">The sequence shown here is derived from an EMBL/GenBank/DDBJ whole genome shotgun (WGS) entry which is preliminary data.</text>
</comment>
<evidence type="ECO:0000313" key="1">
    <source>
        <dbReference type="EMBL" id="MBU4680998.1"/>
    </source>
</evidence>
<name>A0ABS6DCR5_9ENTR</name>
<dbReference type="EMBL" id="JAGRYU010000004">
    <property type="protein sequence ID" value="MBU4680998.1"/>
    <property type="molecule type" value="Genomic_DNA"/>
</dbReference>
<proteinExistence type="predicted"/>
<gene>
    <name evidence="1" type="ORF">KC222_03105</name>
</gene>
<organism evidence="1 2">
    <name type="scientific">Cedecea davisae</name>
    <dbReference type="NCBI Taxonomy" id="158484"/>
    <lineage>
        <taxon>Bacteria</taxon>
        <taxon>Pseudomonadati</taxon>
        <taxon>Pseudomonadota</taxon>
        <taxon>Gammaproteobacteria</taxon>
        <taxon>Enterobacterales</taxon>
        <taxon>Enterobacteriaceae</taxon>
        <taxon>Cedecea</taxon>
    </lineage>
</organism>
<protein>
    <submittedName>
        <fullName evidence="1">Uncharacterized protein</fullName>
    </submittedName>
</protein>
<dbReference type="RefSeq" id="WP_216374572.1">
    <property type="nucleotide sequence ID" value="NZ_JAGRYT010000025.1"/>
</dbReference>
<accession>A0ABS6DCR5</accession>
<evidence type="ECO:0000313" key="2">
    <source>
        <dbReference type="Proteomes" id="UP000686327"/>
    </source>
</evidence>